<dbReference type="Pfam" id="PF21948">
    <property type="entry name" value="LplA-B_cat"/>
    <property type="match status" value="1"/>
</dbReference>
<accession>A0A8J6N0I6</accession>
<organism evidence="2 3">
    <name type="scientific">Candidatus Desulfacyla euxinica</name>
    <dbReference type="NCBI Taxonomy" id="2841693"/>
    <lineage>
        <taxon>Bacteria</taxon>
        <taxon>Deltaproteobacteria</taxon>
        <taxon>Candidatus Desulfacyla</taxon>
    </lineage>
</organism>
<dbReference type="CDD" id="cd16443">
    <property type="entry name" value="LplA"/>
    <property type="match status" value="1"/>
</dbReference>
<dbReference type="Gene3D" id="3.30.390.50">
    <property type="entry name" value="CO dehydrogenase flavoprotein, C-terminal domain"/>
    <property type="match status" value="1"/>
</dbReference>
<gene>
    <name evidence="2" type="ORF">H8E19_10960</name>
</gene>
<dbReference type="PROSITE" id="PS51733">
    <property type="entry name" value="BPL_LPL_CATALYTIC"/>
    <property type="match status" value="1"/>
</dbReference>
<evidence type="ECO:0000313" key="2">
    <source>
        <dbReference type="EMBL" id="MBC8177913.1"/>
    </source>
</evidence>
<comment type="caution">
    <text evidence="2">The sequence shown here is derived from an EMBL/GenBank/DDBJ whole genome shotgun (WGS) entry which is preliminary data.</text>
</comment>
<proteinExistence type="predicted"/>
<dbReference type="InterPro" id="IPR050664">
    <property type="entry name" value="Octanoyltrans_LipM/LipL"/>
</dbReference>
<evidence type="ECO:0000313" key="3">
    <source>
        <dbReference type="Proteomes" id="UP000650524"/>
    </source>
</evidence>
<dbReference type="InterPro" id="IPR045864">
    <property type="entry name" value="aa-tRNA-synth_II/BPL/LPL"/>
</dbReference>
<dbReference type="InterPro" id="IPR002829">
    <property type="entry name" value="DUF116"/>
</dbReference>
<dbReference type="Proteomes" id="UP000650524">
    <property type="component" value="Unassembled WGS sequence"/>
</dbReference>
<reference evidence="2 3" key="1">
    <citation type="submission" date="2020-08" db="EMBL/GenBank/DDBJ databases">
        <title>Bridging the membrane lipid divide: bacteria of the FCB group superphylum have the potential to synthesize archaeal ether lipids.</title>
        <authorList>
            <person name="Villanueva L."/>
            <person name="Von Meijenfeldt F.A.B."/>
            <person name="Westbye A.B."/>
            <person name="Yadav S."/>
            <person name="Hopmans E.C."/>
            <person name="Dutilh B.E."/>
            <person name="Sinninghe Damste J.S."/>
        </authorList>
    </citation>
    <scope>NUCLEOTIDE SEQUENCE [LARGE SCALE GENOMIC DNA]</scope>
    <source>
        <strain evidence="2">NIOZ-UU27</strain>
    </source>
</reference>
<feature type="domain" description="BPL/LPL catalytic" evidence="1">
    <location>
        <begin position="31"/>
        <end position="222"/>
    </location>
</feature>
<name>A0A8J6N0I6_9DELT</name>
<dbReference type="Pfam" id="PF01976">
    <property type="entry name" value="DUF116"/>
    <property type="match status" value="1"/>
</dbReference>
<protein>
    <submittedName>
        <fullName evidence="2">DUF116 domain-containing protein</fullName>
    </submittedName>
</protein>
<dbReference type="SUPFAM" id="SSF55681">
    <property type="entry name" value="Class II aaRS and biotin synthetases"/>
    <property type="match status" value="1"/>
</dbReference>
<dbReference type="EMBL" id="JACNJD010000244">
    <property type="protein sequence ID" value="MBC8177913.1"/>
    <property type="molecule type" value="Genomic_DNA"/>
</dbReference>
<dbReference type="AlphaFoldDB" id="A0A8J6N0I6"/>
<sequence>METWRLLDTGKISAAENMCLDETILEAKAEGIVPNTLRFLQFRPHACLVGFHQSVEQEIREDYCKRTGIEVNRRITGGGAIYFGEDTLGWELIAGKDAASRDVPGLYRLLCDAGIQGLRSLGIDASFRPVNDIEVNGRKISGTGGTEARDAFLFQGTLLVDLDIQVMLRALRVPTEKLKDKEIDSLKERMTCLKWELGRVPPVQEIKSAIIGGFSKAFGVKFMPEDLTDWEEESFCRRLPSFQTPDWIYRVRRSLKDDRALYSVYKAQGGLIRISLLLDDVHERIKTVLITGDFFSYPKRAILDLESRLKNCRCRRLEETIKSFFRETNPVMPGVTPDDIITAVKEALKKRDLTKLGLSLKEANYIHMVNDAIEQLPDASVILLPYCAKLAGCEYRFDKDCISCGGCTVGVAYELARNHNLEPITIVNFEDLQNTLADMKKRGVKSFLGCCCDPFFVKHRQDFEKAGMSALLIDIENTTCYDLDQEDEAKDGAFMGETDLNLEILEKVIACRR</sequence>
<dbReference type="PANTHER" id="PTHR43679">
    <property type="entry name" value="OCTANOYLTRANSFERASE LIPM-RELATED"/>
    <property type="match status" value="1"/>
</dbReference>
<dbReference type="Gene3D" id="3.30.930.10">
    <property type="entry name" value="Bira Bifunctional Protein, Domain 2"/>
    <property type="match status" value="1"/>
</dbReference>
<dbReference type="PANTHER" id="PTHR43679:SF2">
    <property type="entry name" value="OCTANOYL-[GCVH]:PROTEIN N-OCTANOYLTRANSFERASE"/>
    <property type="match status" value="1"/>
</dbReference>
<dbReference type="InterPro" id="IPR004143">
    <property type="entry name" value="BPL_LPL_catalytic"/>
</dbReference>
<evidence type="ECO:0000259" key="1">
    <source>
        <dbReference type="PROSITE" id="PS51733"/>
    </source>
</evidence>